<evidence type="ECO:0000256" key="7">
    <source>
        <dbReference type="ARBA" id="ARBA00037904"/>
    </source>
</evidence>
<protein>
    <recommendedName>
        <fullName evidence="9">4,4'-diaponeurosporenoate glycosyltransferase</fullName>
    </recommendedName>
</protein>
<evidence type="ECO:0000256" key="8">
    <source>
        <dbReference type="ARBA" id="ARBA00038120"/>
    </source>
</evidence>
<dbReference type="EMBL" id="BAAANW010000011">
    <property type="protein sequence ID" value="GAA1566867.1"/>
    <property type="molecule type" value="Genomic_DNA"/>
</dbReference>
<evidence type="ECO:0000313" key="12">
    <source>
        <dbReference type="Proteomes" id="UP001500350"/>
    </source>
</evidence>
<dbReference type="InterPro" id="IPR029044">
    <property type="entry name" value="Nucleotide-diphossugar_trans"/>
</dbReference>
<proteinExistence type="inferred from homology"/>
<evidence type="ECO:0000256" key="3">
    <source>
        <dbReference type="ARBA" id="ARBA00022676"/>
    </source>
</evidence>
<gene>
    <name evidence="11" type="ORF">GCM10009763_13900</name>
</gene>
<accession>A0ABN2CYG8</accession>
<keyword evidence="5" id="KW-0472">Membrane</keyword>
<evidence type="ECO:0000256" key="1">
    <source>
        <dbReference type="ARBA" id="ARBA00004236"/>
    </source>
</evidence>
<keyword evidence="2" id="KW-1003">Cell membrane</keyword>
<comment type="subcellular location">
    <subcellularLocation>
        <location evidence="1">Cell membrane</location>
    </subcellularLocation>
</comment>
<dbReference type="SUPFAM" id="SSF53448">
    <property type="entry name" value="Nucleotide-diphospho-sugar transferases"/>
    <property type="match status" value="1"/>
</dbReference>
<feature type="domain" description="Glycosyltransferase 2-like" evidence="10">
    <location>
        <begin position="8"/>
        <end position="143"/>
    </location>
</feature>
<evidence type="ECO:0000256" key="2">
    <source>
        <dbReference type="ARBA" id="ARBA00022475"/>
    </source>
</evidence>
<dbReference type="PANTHER" id="PTHR43646">
    <property type="entry name" value="GLYCOSYLTRANSFERASE"/>
    <property type="match status" value="1"/>
</dbReference>
<evidence type="ECO:0000313" key="11">
    <source>
        <dbReference type="EMBL" id="GAA1566867.1"/>
    </source>
</evidence>
<organism evidence="11 12">
    <name type="scientific">Dermacoccus profundi</name>
    <dbReference type="NCBI Taxonomy" id="322602"/>
    <lineage>
        <taxon>Bacteria</taxon>
        <taxon>Bacillati</taxon>
        <taxon>Actinomycetota</taxon>
        <taxon>Actinomycetes</taxon>
        <taxon>Micrococcales</taxon>
        <taxon>Dermacoccaceae</taxon>
        <taxon>Dermacoccus</taxon>
    </lineage>
</organism>
<comment type="similarity">
    <text evidence="8">Belongs to the glycosyltransferase 2 family. CrtQ subfamily.</text>
</comment>
<dbReference type="PANTHER" id="PTHR43646:SF2">
    <property type="entry name" value="GLYCOSYLTRANSFERASE 2-LIKE DOMAIN-CONTAINING PROTEIN"/>
    <property type="match status" value="1"/>
</dbReference>
<dbReference type="InterPro" id="IPR001173">
    <property type="entry name" value="Glyco_trans_2-like"/>
</dbReference>
<keyword evidence="4" id="KW-0808">Transferase</keyword>
<evidence type="ECO:0000256" key="9">
    <source>
        <dbReference type="ARBA" id="ARBA00040345"/>
    </source>
</evidence>
<comment type="pathway">
    <text evidence="7">Carotenoid biosynthesis; staphyloxanthin biosynthesis; staphyloxanthin from farnesyl diphosphate: step 4/5.</text>
</comment>
<dbReference type="Gene3D" id="3.90.550.10">
    <property type="entry name" value="Spore Coat Polysaccharide Biosynthesis Protein SpsA, Chain A"/>
    <property type="match status" value="1"/>
</dbReference>
<dbReference type="Pfam" id="PF00535">
    <property type="entry name" value="Glycos_transf_2"/>
    <property type="match status" value="1"/>
</dbReference>
<name>A0ABN2CYG8_9MICO</name>
<comment type="caution">
    <text evidence="11">The sequence shown here is derived from an EMBL/GenBank/DDBJ whole genome shotgun (WGS) entry which is preliminary data.</text>
</comment>
<evidence type="ECO:0000256" key="6">
    <source>
        <dbReference type="ARBA" id="ARBA00037281"/>
    </source>
</evidence>
<keyword evidence="3" id="KW-0328">Glycosyltransferase</keyword>
<evidence type="ECO:0000259" key="10">
    <source>
        <dbReference type="Pfam" id="PF00535"/>
    </source>
</evidence>
<dbReference type="Proteomes" id="UP001500350">
    <property type="component" value="Unassembled WGS sequence"/>
</dbReference>
<evidence type="ECO:0000256" key="5">
    <source>
        <dbReference type="ARBA" id="ARBA00023136"/>
    </source>
</evidence>
<reference evidence="11 12" key="1">
    <citation type="journal article" date="2019" name="Int. J. Syst. Evol. Microbiol.">
        <title>The Global Catalogue of Microorganisms (GCM) 10K type strain sequencing project: providing services to taxonomists for standard genome sequencing and annotation.</title>
        <authorList>
            <consortium name="The Broad Institute Genomics Platform"/>
            <consortium name="The Broad Institute Genome Sequencing Center for Infectious Disease"/>
            <person name="Wu L."/>
            <person name="Ma J."/>
        </authorList>
    </citation>
    <scope>NUCLEOTIDE SEQUENCE [LARGE SCALE GENOMIC DNA]</scope>
    <source>
        <strain evidence="11 12">JCM 14589</strain>
    </source>
</reference>
<evidence type="ECO:0000256" key="4">
    <source>
        <dbReference type="ARBA" id="ARBA00022679"/>
    </source>
</evidence>
<comment type="function">
    <text evidence="6">Catalyzes the glycosylation of 4,4'-diaponeurosporenoate, i.e. the esterification of glucose at the C1'' position with the carboxyl group of 4,4'-diaponeurosporenic acid, to form glycosyl-4,4'-diaponeurosporenoate. This is a step in the biosynthesis of staphyloxanthin, an orange pigment present in most staphylococci strains.</text>
</comment>
<sequence length="245" mass="25712">MTRVDALTVVIPARNEVLALPACLEALHASFQLAGPHADVILRAIVVLDSCTDGSDTVVRAATQAWHQAGRAALESITVMAGGVGLARAIGNARALALHAGAGHEPDTLWLASTDADTIVPGHWISTHLSAARAGEDALVGTVEPDATLPLHDRALWLERHHLVEDHPHVHGANLGVRASAYLAVGGYRALTLHEDADLVGRLRAAPGVRVRATDAHRVVTSSRLEARASGGFATYLKNLTRGVS</sequence>
<dbReference type="RefSeq" id="WP_241510861.1">
    <property type="nucleotide sequence ID" value="NZ_BAAANW010000011.1"/>
</dbReference>
<keyword evidence="12" id="KW-1185">Reference proteome</keyword>